<dbReference type="Gene3D" id="3.30.420.10">
    <property type="entry name" value="Ribonuclease H-like superfamily/Ribonuclease H"/>
    <property type="match status" value="1"/>
</dbReference>
<evidence type="ECO:0000313" key="2">
    <source>
        <dbReference type="Proteomes" id="UP000308199"/>
    </source>
</evidence>
<dbReference type="EMBL" id="SGPK01000050">
    <property type="protein sequence ID" value="THH09876.1"/>
    <property type="molecule type" value="Genomic_DNA"/>
</dbReference>
<comment type="caution">
    <text evidence="1">The sequence shown here is derived from an EMBL/GenBank/DDBJ whole genome shotgun (WGS) entry which is preliminary data.</text>
</comment>
<sequence>MFSGEVPTGTGVYPDEAQAYFKLPSPTNTASSGQSIICTSWASGSASSSATSASLDSCSYFSPAQSTSPPVADYRILQLSASQARPPHVPHKYVALSTQYVYAGVQRMSMLAHQVVDFRPIITGLQPEHLYSSLVPDISVVREQVSAIIRGKVIVGHSLWVDLSASRSTLYAHT</sequence>
<dbReference type="InterPro" id="IPR036397">
    <property type="entry name" value="RNaseH_sf"/>
</dbReference>
<dbReference type="Proteomes" id="UP000308199">
    <property type="component" value="Unassembled WGS sequence"/>
</dbReference>
<evidence type="ECO:0008006" key="3">
    <source>
        <dbReference type="Google" id="ProtNLM"/>
    </source>
</evidence>
<dbReference type="GO" id="GO:0003676">
    <property type="term" value="F:nucleic acid binding"/>
    <property type="evidence" value="ECO:0007669"/>
    <property type="project" value="InterPro"/>
</dbReference>
<keyword evidence="2" id="KW-1185">Reference proteome</keyword>
<evidence type="ECO:0000313" key="1">
    <source>
        <dbReference type="EMBL" id="THH09876.1"/>
    </source>
</evidence>
<organism evidence="1 2">
    <name type="scientific">Phellinidium pouzarii</name>
    <dbReference type="NCBI Taxonomy" id="167371"/>
    <lineage>
        <taxon>Eukaryota</taxon>
        <taxon>Fungi</taxon>
        <taxon>Dikarya</taxon>
        <taxon>Basidiomycota</taxon>
        <taxon>Agaricomycotina</taxon>
        <taxon>Agaricomycetes</taxon>
        <taxon>Hymenochaetales</taxon>
        <taxon>Hymenochaetaceae</taxon>
        <taxon>Phellinidium</taxon>
    </lineage>
</organism>
<reference evidence="1 2" key="1">
    <citation type="submission" date="2019-02" db="EMBL/GenBank/DDBJ databases">
        <title>Genome sequencing of the rare red list fungi Phellinidium pouzarii.</title>
        <authorList>
            <person name="Buettner E."/>
            <person name="Kellner H."/>
        </authorList>
    </citation>
    <scope>NUCLEOTIDE SEQUENCE [LARGE SCALE GENOMIC DNA]</scope>
    <source>
        <strain evidence="1 2">DSM 108285</strain>
    </source>
</reference>
<dbReference type="AlphaFoldDB" id="A0A4S4LDF8"/>
<dbReference type="OrthoDB" id="8191639at2759"/>
<proteinExistence type="predicted"/>
<name>A0A4S4LDF8_9AGAM</name>
<protein>
    <recommendedName>
        <fullName evidence="3">Exonuclease domain-containing protein</fullName>
    </recommendedName>
</protein>
<accession>A0A4S4LDF8</accession>
<gene>
    <name evidence="1" type="ORF">EW145_g1702</name>
</gene>